<dbReference type="AlphaFoldDB" id="D3EP68"/>
<evidence type="ECO:0000313" key="14">
    <source>
        <dbReference type="EMBL" id="ADB95268.1"/>
    </source>
</evidence>
<dbReference type="OrthoDB" id="9811744at2"/>
<dbReference type="InterPro" id="IPR000489">
    <property type="entry name" value="Pterin-binding_dom"/>
</dbReference>
<name>D3EP68_ATETH</name>
<evidence type="ECO:0000259" key="13">
    <source>
        <dbReference type="PROSITE" id="PS50972"/>
    </source>
</evidence>
<keyword evidence="9 12" id="KW-0460">Magnesium</keyword>
<evidence type="ECO:0000256" key="2">
    <source>
        <dbReference type="ARBA" id="ARBA00001946"/>
    </source>
</evidence>
<dbReference type="Pfam" id="PF00809">
    <property type="entry name" value="Pterin_bind"/>
    <property type="match status" value="1"/>
</dbReference>
<dbReference type="CDD" id="cd00739">
    <property type="entry name" value="DHPS"/>
    <property type="match status" value="1"/>
</dbReference>
<dbReference type="Proteomes" id="UP000001405">
    <property type="component" value="Chromosome"/>
</dbReference>
<evidence type="ECO:0000256" key="12">
    <source>
        <dbReference type="RuleBase" id="RU361205"/>
    </source>
</evidence>
<evidence type="ECO:0000256" key="8">
    <source>
        <dbReference type="ARBA" id="ARBA00022723"/>
    </source>
</evidence>
<comment type="catalytic activity">
    <reaction evidence="1">
        <text>(7,8-dihydropterin-6-yl)methyl diphosphate + 4-aminobenzoate = 7,8-dihydropteroate + diphosphate</text>
        <dbReference type="Rhea" id="RHEA:19949"/>
        <dbReference type="ChEBI" id="CHEBI:17836"/>
        <dbReference type="ChEBI" id="CHEBI:17839"/>
        <dbReference type="ChEBI" id="CHEBI:33019"/>
        <dbReference type="ChEBI" id="CHEBI:72950"/>
        <dbReference type="EC" id="2.5.1.15"/>
    </reaction>
</comment>
<gene>
    <name evidence="14" type="ordered locus">UCYN_05390</name>
</gene>
<dbReference type="NCBIfam" id="TIGR01496">
    <property type="entry name" value="DHPS"/>
    <property type="match status" value="1"/>
</dbReference>
<dbReference type="GO" id="GO:0046656">
    <property type="term" value="P:folic acid biosynthetic process"/>
    <property type="evidence" value="ECO:0007669"/>
    <property type="project" value="UniProtKB-KW"/>
</dbReference>
<dbReference type="FunFam" id="3.20.20.20:FF:000006">
    <property type="entry name" value="Dihydropteroate synthase"/>
    <property type="match status" value="1"/>
</dbReference>
<evidence type="ECO:0000256" key="1">
    <source>
        <dbReference type="ARBA" id="ARBA00000012"/>
    </source>
</evidence>
<dbReference type="EC" id="2.5.1.15" evidence="5 12"/>
<dbReference type="PROSITE" id="PS00792">
    <property type="entry name" value="DHPS_1"/>
    <property type="match status" value="1"/>
</dbReference>
<comment type="similarity">
    <text evidence="4 12">Belongs to the DHPS family.</text>
</comment>
<evidence type="ECO:0000256" key="4">
    <source>
        <dbReference type="ARBA" id="ARBA00009503"/>
    </source>
</evidence>
<dbReference type="PROSITE" id="PS00793">
    <property type="entry name" value="DHPS_2"/>
    <property type="match status" value="1"/>
</dbReference>
<keyword evidence="10 12" id="KW-0289">Folate biosynthesis</keyword>
<dbReference type="SUPFAM" id="SSF51717">
    <property type="entry name" value="Dihydropteroate synthetase-like"/>
    <property type="match status" value="1"/>
</dbReference>
<dbReference type="GO" id="GO:0046872">
    <property type="term" value="F:metal ion binding"/>
    <property type="evidence" value="ECO:0007669"/>
    <property type="project" value="UniProtKB-KW"/>
</dbReference>
<dbReference type="PANTHER" id="PTHR20941:SF1">
    <property type="entry name" value="FOLIC ACID SYNTHESIS PROTEIN FOL1"/>
    <property type="match status" value="1"/>
</dbReference>
<comment type="pathway">
    <text evidence="3 12">Cofactor biosynthesis; tetrahydrofolate biosynthesis; 7,8-dihydrofolate from 2-amino-4-hydroxy-6-hydroxymethyl-7,8-dihydropteridine diphosphate and 4-aminobenzoate: step 1/2.</text>
</comment>
<dbReference type="PANTHER" id="PTHR20941">
    <property type="entry name" value="FOLATE SYNTHESIS PROTEINS"/>
    <property type="match status" value="1"/>
</dbReference>
<keyword evidence="15" id="KW-1185">Reference proteome</keyword>
<protein>
    <recommendedName>
        <fullName evidence="6 12">Dihydropteroate synthase</fullName>
        <shortName evidence="12">DHPS</shortName>
        <ecNumber evidence="5 12">2.5.1.15</ecNumber>
    </recommendedName>
    <alternativeName>
        <fullName evidence="11 12">Dihydropteroate pyrophosphorylase</fullName>
    </alternativeName>
</protein>
<evidence type="ECO:0000256" key="10">
    <source>
        <dbReference type="ARBA" id="ARBA00022909"/>
    </source>
</evidence>
<evidence type="ECO:0000256" key="7">
    <source>
        <dbReference type="ARBA" id="ARBA00022679"/>
    </source>
</evidence>
<organism evidence="15">
    <name type="scientific">Atelocyanobacterium thalassa (isolate ALOHA)</name>
    <dbReference type="NCBI Taxonomy" id="1453429"/>
    <lineage>
        <taxon>Bacteria</taxon>
        <taxon>Bacillati</taxon>
        <taxon>Cyanobacteriota</taxon>
        <taxon>Cyanophyceae</taxon>
        <taxon>Oscillatoriophycideae</taxon>
        <taxon>Chroococcales</taxon>
        <taxon>Aphanothecaceae</taxon>
        <taxon>Candidatus Atelocyanobacterium</taxon>
        <taxon>Candidatus Atelocyanobacterium thalassae</taxon>
    </lineage>
</organism>
<dbReference type="STRING" id="1453429.UCYN_05390"/>
<evidence type="ECO:0000313" key="15">
    <source>
        <dbReference type="Proteomes" id="UP000001405"/>
    </source>
</evidence>
<accession>D3EP68</accession>
<dbReference type="GO" id="GO:0004156">
    <property type="term" value="F:dihydropteroate synthase activity"/>
    <property type="evidence" value="ECO:0007669"/>
    <property type="project" value="UniProtKB-EC"/>
</dbReference>
<dbReference type="InterPro" id="IPR011005">
    <property type="entry name" value="Dihydropteroate_synth-like_sf"/>
</dbReference>
<dbReference type="EMBL" id="CP001842">
    <property type="protein sequence ID" value="ADB95268.1"/>
    <property type="molecule type" value="Genomic_DNA"/>
</dbReference>
<dbReference type="UniPathway" id="UPA00077">
    <property type="reaction ID" value="UER00156"/>
</dbReference>
<feature type="domain" description="Pterin-binding" evidence="13">
    <location>
        <begin position="17"/>
        <end position="271"/>
    </location>
</feature>
<dbReference type="InterPro" id="IPR045031">
    <property type="entry name" value="DHP_synth-like"/>
</dbReference>
<dbReference type="HOGENOM" id="CLU_008023_0_2_3"/>
<dbReference type="KEGG" id="cyu:UCYN_05390"/>
<dbReference type="PROSITE" id="PS50972">
    <property type="entry name" value="PTERIN_BINDING"/>
    <property type="match status" value="1"/>
</dbReference>
<proteinExistence type="inferred from homology"/>
<evidence type="ECO:0000256" key="5">
    <source>
        <dbReference type="ARBA" id="ARBA00012458"/>
    </source>
</evidence>
<comment type="function">
    <text evidence="12">Catalyzes the condensation of para-aminobenzoate (pABA) with 6-hydroxymethyl-7,8-dihydropterin diphosphate (DHPt-PP) to form 7,8-dihydropteroate (H2Pte), the immediate precursor of folate derivatives.</text>
</comment>
<keyword evidence="8 12" id="KW-0479">Metal-binding</keyword>
<dbReference type="Gene3D" id="3.20.20.20">
    <property type="entry name" value="Dihydropteroate synthase-like"/>
    <property type="match status" value="1"/>
</dbReference>
<sequence>MQYLTIRNRIFEWGKSTYLMGILNITPDSFSDGGEFLKIETALHHAKRMIDEGVDIIDIGGQSTRPGALAITTQEELLRVIPIIRELRKESSIPISIDTTNSKVVLEAVKAGADLVNDISGGSFDNKMFCTVSNLKIPMVIMHTRGIPTTMQTNLDYSNLVQDIIEWLNERIAKAIKAGIQKNYLIIDPGIGFAKSSEQNIELLQQLSSFHALEAPILLGVSRKKFIGEILEEDNPKKRIFGTAAACCSAIVNGVDILRIHDVAQMKNLAKIADIIWRQQ</sequence>
<evidence type="ECO:0000256" key="9">
    <source>
        <dbReference type="ARBA" id="ARBA00022842"/>
    </source>
</evidence>
<dbReference type="RefSeq" id="WP_012953933.1">
    <property type="nucleotide sequence ID" value="NC_013771.1"/>
</dbReference>
<dbReference type="InterPro" id="IPR006390">
    <property type="entry name" value="DHP_synth_dom"/>
</dbReference>
<dbReference type="PATRIC" id="fig|713887.8.peg.500"/>
<evidence type="ECO:0000256" key="3">
    <source>
        <dbReference type="ARBA" id="ARBA00004763"/>
    </source>
</evidence>
<evidence type="ECO:0000256" key="11">
    <source>
        <dbReference type="ARBA" id="ARBA00030193"/>
    </source>
</evidence>
<dbReference type="GO" id="GO:0046654">
    <property type="term" value="P:tetrahydrofolate biosynthetic process"/>
    <property type="evidence" value="ECO:0007669"/>
    <property type="project" value="UniProtKB-UniPathway"/>
</dbReference>
<keyword evidence="7 12" id="KW-0808">Transferase</keyword>
<reference evidence="14 15" key="1">
    <citation type="journal article" date="2010" name="Nature">
        <title>Metabolic streamlining in an open-ocean nitrogen-fixing cyanobacterium.</title>
        <authorList>
            <person name="Tripp H.J."/>
            <person name="Bench S.R."/>
            <person name="Turk K.A."/>
            <person name="Foster R.A."/>
            <person name="Desany B.A."/>
            <person name="Niazi F."/>
            <person name="Affourtit J.P."/>
            <person name="Zehr J.P."/>
        </authorList>
    </citation>
    <scope>NUCLEOTIDE SEQUENCE [LARGE SCALE GENOMIC DNA]</scope>
    <source>
        <strain evidence="15">ALOHA</strain>
    </source>
</reference>
<evidence type="ECO:0000256" key="6">
    <source>
        <dbReference type="ARBA" id="ARBA00016919"/>
    </source>
</evidence>
<comment type="cofactor">
    <cofactor evidence="2 12">
        <name>Mg(2+)</name>
        <dbReference type="ChEBI" id="CHEBI:18420"/>
    </cofactor>
</comment>